<dbReference type="AlphaFoldDB" id="A0A1G9GLL0"/>
<gene>
    <name evidence="3" type="ORF">SAMN05216257_10810</name>
</gene>
<organism evidence="3 4">
    <name type="scientific">Meinhardsimonia xiamenensis</name>
    <dbReference type="NCBI Taxonomy" id="990712"/>
    <lineage>
        <taxon>Bacteria</taxon>
        <taxon>Pseudomonadati</taxon>
        <taxon>Pseudomonadota</taxon>
        <taxon>Alphaproteobacteria</taxon>
        <taxon>Rhodobacterales</taxon>
        <taxon>Paracoccaceae</taxon>
        <taxon>Meinhardsimonia</taxon>
    </lineage>
</organism>
<proteinExistence type="predicted"/>
<evidence type="ECO:0000256" key="2">
    <source>
        <dbReference type="SAM" id="Phobius"/>
    </source>
</evidence>
<feature type="transmembrane region" description="Helical" evidence="2">
    <location>
        <begin position="68"/>
        <end position="99"/>
    </location>
</feature>
<feature type="compositionally biased region" description="Low complexity" evidence="1">
    <location>
        <begin position="165"/>
        <end position="175"/>
    </location>
</feature>
<dbReference type="Proteomes" id="UP000199328">
    <property type="component" value="Unassembled WGS sequence"/>
</dbReference>
<feature type="transmembrane region" description="Helical" evidence="2">
    <location>
        <begin position="111"/>
        <end position="131"/>
    </location>
</feature>
<name>A0A1G9GLL0_9RHOB</name>
<protein>
    <submittedName>
        <fullName evidence="3">Uncharacterized membrane protein YphA, DoxX/SURF4 family</fullName>
    </submittedName>
</protein>
<evidence type="ECO:0000313" key="3">
    <source>
        <dbReference type="EMBL" id="SDL01560.1"/>
    </source>
</evidence>
<evidence type="ECO:0000256" key="1">
    <source>
        <dbReference type="SAM" id="MobiDB-lite"/>
    </source>
</evidence>
<sequence length="197" mass="21124">MGERQQRKAVNTGRPSGLLAGPRVQVALTIARVSLALYFLLSATGLVSDPVIRMLFDGYAIGEPARRLLEGSVIVAATLVLFGAATRPAALYLAVFVIWSAGLQAHGRVEAQASAIPGALALFAGMVLIAVDAPESPRRRRRPEGPIRPRRIAPRRALPLKRAPRGLPRPGRPASVSRADLDETPNIFADIWEEEAA</sequence>
<keyword evidence="4" id="KW-1185">Reference proteome</keyword>
<keyword evidence="2" id="KW-0472">Membrane</keyword>
<evidence type="ECO:0000313" key="4">
    <source>
        <dbReference type="Proteomes" id="UP000199328"/>
    </source>
</evidence>
<dbReference type="EMBL" id="FNFV01000008">
    <property type="protein sequence ID" value="SDL01560.1"/>
    <property type="molecule type" value="Genomic_DNA"/>
</dbReference>
<feature type="compositionally biased region" description="Basic residues" evidence="1">
    <location>
        <begin position="138"/>
        <end position="164"/>
    </location>
</feature>
<accession>A0A1G9GLL0</accession>
<keyword evidence="2" id="KW-1133">Transmembrane helix</keyword>
<dbReference type="RefSeq" id="WP_092501138.1">
    <property type="nucleotide sequence ID" value="NZ_FNFV01000008.1"/>
</dbReference>
<reference evidence="4" key="1">
    <citation type="submission" date="2016-10" db="EMBL/GenBank/DDBJ databases">
        <authorList>
            <person name="Varghese N."/>
            <person name="Submissions S."/>
        </authorList>
    </citation>
    <scope>NUCLEOTIDE SEQUENCE [LARGE SCALE GENOMIC DNA]</scope>
    <source>
        <strain evidence="4">CGMCC 1.10789</strain>
    </source>
</reference>
<feature type="region of interest" description="Disordered" evidence="1">
    <location>
        <begin position="137"/>
        <end position="181"/>
    </location>
</feature>
<dbReference type="STRING" id="990712.SAMN05216257_10810"/>
<keyword evidence="2" id="KW-0812">Transmembrane</keyword>